<keyword evidence="1" id="KW-1133">Transmembrane helix</keyword>
<keyword evidence="3" id="KW-1185">Reference proteome</keyword>
<sequence>MDSNELECQCEEGQILTDWEETLNITNITIMVIVLVLVIIGAGIVMLFIRYQKCIKSKQVQSPPGDTRGVENKGYFGDEQQMRTESVLPDIHPLHVLTLQVHQKSEKVALD</sequence>
<protein>
    <submittedName>
        <fullName evidence="2">Uncharacterized protein</fullName>
    </submittedName>
</protein>
<evidence type="ECO:0000256" key="1">
    <source>
        <dbReference type="SAM" id="Phobius"/>
    </source>
</evidence>
<keyword evidence="1" id="KW-0472">Membrane</keyword>
<dbReference type="EMBL" id="CABDUW010002261">
    <property type="protein sequence ID" value="VTJ86095.1"/>
    <property type="molecule type" value="Genomic_DNA"/>
</dbReference>
<organism evidence="2 3">
    <name type="scientific">Marmota monax</name>
    <name type="common">Woodchuck</name>
    <dbReference type="NCBI Taxonomy" id="9995"/>
    <lineage>
        <taxon>Eukaryota</taxon>
        <taxon>Metazoa</taxon>
        <taxon>Chordata</taxon>
        <taxon>Craniata</taxon>
        <taxon>Vertebrata</taxon>
        <taxon>Euteleostomi</taxon>
        <taxon>Mammalia</taxon>
        <taxon>Eutheria</taxon>
        <taxon>Euarchontoglires</taxon>
        <taxon>Glires</taxon>
        <taxon>Rodentia</taxon>
        <taxon>Sciuromorpha</taxon>
        <taxon>Sciuridae</taxon>
        <taxon>Xerinae</taxon>
        <taxon>Marmotini</taxon>
        <taxon>Marmota</taxon>
    </lineage>
</organism>
<keyword evidence="1" id="KW-0812">Transmembrane</keyword>
<name>A0A5E4CWH1_MARMO</name>
<dbReference type="Proteomes" id="UP000335636">
    <property type="component" value="Unassembled WGS sequence"/>
</dbReference>
<reference evidence="2" key="1">
    <citation type="submission" date="2019-04" db="EMBL/GenBank/DDBJ databases">
        <authorList>
            <person name="Alioto T."/>
            <person name="Alioto T."/>
        </authorList>
    </citation>
    <scope>NUCLEOTIDE SEQUENCE [LARGE SCALE GENOMIC DNA]</scope>
</reference>
<dbReference type="AlphaFoldDB" id="A0A5E4CWH1"/>
<evidence type="ECO:0000313" key="2">
    <source>
        <dbReference type="EMBL" id="VTJ86095.1"/>
    </source>
</evidence>
<feature type="transmembrane region" description="Helical" evidence="1">
    <location>
        <begin position="28"/>
        <end position="49"/>
    </location>
</feature>
<accession>A0A5E4CWH1</accession>
<evidence type="ECO:0000313" key="3">
    <source>
        <dbReference type="Proteomes" id="UP000335636"/>
    </source>
</evidence>
<comment type="caution">
    <text evidence="2">The sequence shown here is derived from an EMBL/GenBank/DDBJ whole genome shotgun (WGS) entry which is preliminary data.</text>
</comment>
<proteinExistence type="predicted"/>
<gene>
    <name evidence="2" type="ORF">MONAX_5E003498</name>
</gene>